<evidence type="ECO:0000259" key="7">
    <source>
        <dbReference type="Pfam" id="PF02687"/>
    </source>
</evidence>
<evidence type="ECO:0000313" key="9">
    <source>
        <dbReference type="EMBL" id="MDN5215263.1"/>
    </source>
</evidence>
<keyword evidence="2" id="KW-1003">Cell membrane</keyword>
<keyword evidence="3 6" id="KW-0812">Transmembrane</keyword>
<proteinExistence type="predicted"/>
<name>A0ABT8LBV2_9BACT</name>
<dbReference type="Pfam" id="PF12704">
    <property type="entry name" value="MacB_PCD"/>
    <property type="match status" value="1"/>
</dbReference>
<evidence type="ECO:0000256" key="1">
    <source>
        <dbReference type="ARBA" id="ARBA00004651"/>
    </source>
</evidence>
<comment type="subcellular location">
    <subcellularLocation>
        <location evidence="1">Cell membrane</location>
        <topology evidence="1">Multi-pass membrane protein</topology>
    </subcellularLocation>
</comment>
<comment type="caution">
    <text evidence="9">The sequence shown here is derived from an EMBL/GenBank/DDBJ whole genome shotgun (WGS) entry which is preliminary data.</text>
</comment>
<feature type="transmembrane region" description="Helical" evidence="6">
    <location>
        <begin position="403"/>
        <end position="430"/>
    </location>
</feature>
<keyword evidence="10" id="KW-1185">Reference proteome</keyword>
<evidence type="ECO:0000256" key="6">
    <source>
        <dbReference type="SAM" id="Phobius"/>
    </source>
</evidence>
<dbReference type="InterPro" id="IPR047699">
    <property type="entry name" value="Permease_put_prefix"/>
</dbReference>
<evidence type="ECO:0000259" key="8">
    <source>
        <dbReference type="Pfam" id="PF12704"/>
    </source>
</evidence>
<dbReference type="InterPro" id="IPR050250">
    <property type="entry name" value="Macrolide_Exporter_MacB"/>
</dbReference>
<evidence type="ECO:0000256" key="4">
    <source>
        <dbReference type="ARBA" id="ARBA00022989"/>
    </source>
</evidence>
<evidence type="ECO:0000256" key="3">
    <source>
        <dbReference type="ARBA" id="ARBA00022692"/>
    </source>
</evidence>
<feature type="domain" description="MacB-like periplasmic core" evidence="8">
    <location>
        <begin position="97"/>
        <end position="316"/>
    </location>
</feature>
<keyword evidence="5 6" id="KW-0472">Membrane</keyword>
<accession>A0ABT8LBV2</accession>
<feature type="domain" description="ABC3 transporter permease C-terminal" evidence="7">
    <location>
        <begin position="362"/>
        <end position="473"/>
    </location>
</feature>
<feature type="transmembrane region" description="Helical" evidence="6">
    <location>
        <begin position="782"/>
        <end position="804"/>
    </location>
</feature>
<evidence type="ECO:0000313" key="10">
    <source>
        <dbReference type="Proteomes" id="UP001172083"/>
    </source>
</evidence>
<dbReference type="EMBL" id="JAUJEB010000006">
    <property type="protein sequence ID" value="MDN5215263.1"/>
    <property type="molecule type" value="Genomic_DNA"/>
</dbReference>
<dbReference type="InterPro" id="IPR025857">
    <property type="entry name" value="MacB_PCD"/>
</dbReference>
<dbReference type="Proteomes" id="UP001172083">
    <property type="component" value="Unassembled WGS sequence"/>
</dbReference>
<dbReference type="PANTHER" id="PTHR30572">
    <property type="entry name" value="MEMBRANE COMPONENT OF TRANSPORTER-RELATED"/>
    <property type="match status" value="1"/>
</dbReference>
<sequence>MKTVKQIPPKLARRFLLWFLRDDLAEEVLGDLEEKFLVVLNEKSLFKARLHYWYQTINYLRPFATRHLKSNSNYFTMYQHNFKLTYRNFLKYKSTFLINLIGLSTGLACALLIYLWVADEVAVDKFHQKNARLYQVIENQGLSGNTRSTRSTPWLLAEALAEEMPEVAYAAVATPPFWHEKSTLKVKDKSVKAGKQYVGRDYFNIFSYNLIHGDKHRVLNDKNSIVISEDLAVKLFGTVDNILGETIEYQQEAEYVVSGIFENIPASSSIQFDFVLSVELLKDSQPQAFLWKNSGPYTYLVLKEGTDPIAFNEKIAGFIKTKTEDTHRSLLLTKYAENYLRGNFQNGKRVGGRIEYVRLFSIIAIFILIIACINFMNLSTARASRRMKEVGVKKAMGVPRKALVIQYLTESIVLAFLALLLAIAVVSMFLPEFNLIMGKQLVLRPNAELAVAAITITLFTGILAGSYPALYLSGFKPVTILKGKLQNSVGELWARGGLVVFQFTLSVIFIVCVLVVYKQIAFIQTKNIGYNKDNVIHFEIEGKIKENLDTFLTELERIPGVVSASAAAQSMVGGGNTANISWEGKDPDTKIPFAFRPANYGLIELLDLKVTEGRAFSRNYSDSLAVIFNESGIKTMGLKDPIGSVIQLGSFQCKIVGVVKDFHYESLRTPIRPMFFILSPPQFLEKVVARIEAGKVGPTLERMEQFYRKYNPGFVFDFKFLDQDYQNQYRAEQRISVLSRYFAVIAILISCLGLFGLAAFTAERRSKEIGIRKILGAGSLKIIMSLSTDFTKMVLVAITISLPISYFITRSWLSNFAFGIDLEWWFFLGAGLLALLITWLTVGIQTVKAANANPVECLKDE</sequence>
<dbReference type="InterPro" id="IPR003838">
    <property type="entry name" value="ABC3_permease_C"/>
</dbReference>
<feature type="transmembrane region" description="Helical" evidence="6">
    <location>
        <begin position="824"/>
        <end position="842"/>
    </location>
</feature>
<protein>
    <submittedName>
        <fullName evidence="9">ABC transporter permease</fullName>
    </submittedName>
</protein>
<keyword evidence="4 6" id="KW-1133">Transmembrane helix</keyword>
<evidence type="ECO:0000256" key="2">
    <source>
        <dbReference type="ARBA" id="ARBA00022475"/>
    </source>
</evidence>
<feature type="transmembrane region" description="Helical" evidence="6">
    <location>
        <begin position="450"/>
        <end position="472"/>
    </location>
</feature>
<gene>
    <name evidence="9" type="ORF">QQ020_24505</name>
</gene>
<dbReference type="RefSeq" id="WP_346760601.1">
    <property type="nucleotide sequence ID" value="NZ_JAUJEB010000006.1"/>
</dbReference>
<dbReference type="NCBIfam" id="NF038404">
    <property type="entry name" value="perm_prefix_2"/>
    <property type="match status" value="1"/>
</dbReference>
<dbReference type="Pfam" id="PF02687">
    <property type="entry name" value="FtsX"/>
    <property type="match status" value="2"/>
</dbReference>
<dbReference type="PANTHER" id="PTHR30572:SF18">
    <property type="entry name" value="ABC-TYPE MACROLIDE FAMILY EXPORT SYSTEM PERMEASE COMPONENT 2"/>
    <property type="match status" value="1"/>
</dbReference>
<organism evidence="9 10">
    <name type="scientific">Agaribacillus aureus</name>
    <dbReference type="NCBI Taxonomy" id="3051825"/>
    <lineage>
        <taxon>Bacteria</taxon>
        <taxon>Pseudomonadati</taxon>
        <taxon>Bacteroidota</taxon>
        <taxon>Cytophagia</taxon>
        <taxon>Cytophagales</taxon>
        <taxon>Splendidivirgaceae</taxon>
        <taxon>Agaribacillus</taxon>
    </lineage>
</organism>
<feature type="transmembrane region" description="Helical" evidence="6">
    <location>
        <begin position="356"/>
        <end position="378"/>
    </location>
</feature>
<feature type="transmembrane region" description="Helical" evidence="6">
    <location>
        <begin position="741"/>
        <end position="762"/>
    </location>
</feature>
<feature type="transmembrane region" description="Helical" evidence="6">
    <location>
        <begin position="96"/>
        <end position="117"/>
    </location>
</feature>
<reference evidence="9" key="1">
    <citation type="submission" date="2023-06" db="EMBL/GenBank/DDBJ databases">
        <title>Genomic of Agaribacillus aureum.</title>
        <authorList>
            <person name="Wang G."/>
        </authorList>
    </citation>
    <scope>NUCLEOTIDE SEQUENCE</scope>
    <source>
        <strain evidence="9">BMA12</strain>
    </source>
</reference>
<evidence type="ECO:0000256" key="5">
    <source>
        <dbReference type="ARBA" id="ARBA00023136"/>
    </source>
</evidence>
<feature type="domain" description="ABC3 transporter permease C-terminal" evidence="7">
    <location>
        <begin position="742"/>
        <end position="854"/>
    </location>
</feature>
<feature type="transmembrane region" description="Helical" evidence="6">
    <location>
        <begin position="492"/>
        <end position="517"/>
    </location>
</feature>